<keyword evidence="3" id="KW-1185">Reference proteome</keyword>
<evidence type="ECO:0000313" key="2">
    <source>
        <dbReference type="EMBL" id="QDU93257.1"/>
    </source>
</evidence>
<organism evidence="2 3">
    <name type="scientific">Lignipirellula cremea</name>
    <dbReference type="NCBI Taxonomy" id="2528010"/>
    <lineage>
        <taxon>Bacteria</taxon>
        <taxon>Pseudomonadati</taxon>
        <taxon>Planctomycetota</taxon>
        <taxon>Planctomycetia</taxon>
        <taxon>Pirellulales</taxon>
        <taxon>Pirellulaceae</taxon>
        <taxon>Lignipirellula</taxon>
    </lineage>
</organism>
<dbReference type="KEGG" id="lcre:Pla8534_10360"/>
<keyword evidence="1" id="KW-1133">Transmembrane helix</keyword>
<sequence>MSGELPAGRMLRVRAVEAFAALNLAFLSFDVYLAHSANAFAHPAEWIPIPFGVTALALATGVVRDIRGPGAWWGGAIVGLLSILVGLAGMFLHLDAVFFETLTLKSLVFTAPFSAPLAYVGVGLLLWLNRMETGSADWGRWVLMLAWGGFLGNFALSALDHAQNGFFHPTEWISVFAAAAAVGVLLMVVLLPRDRILLASCAGVLLLEAGVGVLGAGLHLIADLEGASDSLWDNLVYGAPVFAPLLFTNLALLAAIGLWDLFAPETAVPAPARQTPAASS</sequence>
<dbReference type="EMBL" id="CP036433">
    <property type="protein sequence ID" value="QDU93257.1"/>
    <property type="molecule type" value="Genomic_DNA"/>
</dbReference>
<feature type="transmembrane region" description="Helical" evidence="1">
    <location>
        <begin position="106"/>
        <end position="129"/>
    </location>
</feature>
<dbReference type="AlphaFoldDB" id="A0A518DN38"/>
<evidence type="ECO:0000313" key="3">
    <source>
        <dbReference type="Proteomes" id="UP000317648"/>
    </source>
</evidence>
<dbReference type="RefSeq" id="WP_145049906.1">
    <property type="nucleotide sequence ID" value="NZ_CP036433.1"/>
</dbReference>
<feature type="transmembrane region" description="Helical" evidence="1">
    <location>
        <begin position="197"/>
        <end position="221"/>
    </location>
</feature>
<feature type="transmembrane region" description="Helical" evidence="1">
    <location>
        <begin position="70"/>
        <end position="94"/>
    </location>
</feature>
<name>A0A518DN38_9BACT</name>
<proteinExistence type="predicted"/>
<dbReference type="Proteomes" id="UP000317648">
    <property type="component" value="Chromosome"/>
</dbReference>
<dbReference type="OrthoDB" id="269491at2"/>
<reference evidence="2 3" key="1">
    <citation type="submission" date="2019-02" db="EMBL/GenBank/DDBJ databases">
        <title>Deep-cultivation of Planctomycetes and their phenomic and genomic characterization uncovers novel biology.</title>
        <authorList>
            <person name="Wiegand S."/>
            <person name="Jogler M."/>
            <person name="Boedeker C."/>
            <person name="Pinto D."/>
            <person name="Vollmers J."/>
            <person name="Rivas-Marin E."/>
            <person name="Kohn T."/>
            <person name="Peeters S.H."/>
            <person name="Heuer A."/>
            <person name="Rast P."/>
            <person name="Oberbeckmann S."/>
            <person name="Bunk B."/>
            <person name="Jeske O."/>
            <person name="Meyerdierks A."/>
            <person name="Storesund J.E."/>
            <person name="Kallscheuer N."/>
            <person name="Luecker S."/>
            <person name="Lage O.M."/>
            <person name="Pohl T."/>
            <person name="Merkel B.J."/>
            <person name="Hornburger P."/>
            <person name="Mueller R.-W."/>
            <person name="Bruemmer F."/>
            <person name="Labrenz M."/>
            <person name="Spormann A.M."/>
            <person name="Op den Camp H."/>
            <person name="Overmann J."/>
            <person name="Amann R."/>
            <person name="Jetten M.S.M."/>
            <person name="Mascher T."/>
            <person name="Medema M.H."/>
            <person name="Devos D.P."/>
            <person name="Kaster A.-K."/>
            <person name="Ovreas L."/>
            <person name="Rohde M."/>
            <person name="Galperin M.Y."/>
            <person name="Jogler C."/>
        </authorList>
    </citation>
    <scope>NUCLEOTIDE SEQUENCE [LARGE SCALE GENOMIC DNA]</scope>
    <source>
        <strain evidence="2 3">Pla85_3_4</strain>
    </source>
</reference>
<feature type="transmembrane region" description="Helical" evidence="1">
    <location>
        <begin position="46"/>
        <end position="63"/>
    </location>
</feature>
<protein>
    <submittedName>
        <fullName evidence="2">Uncharacterized protein</fullName>
    </submittedName>
</protein>
<evidence type="ECO:0000256" key="1">
    <source>
        <dbReference type="SAM" id="Phobius"/>
    </source>
</evidence>
<feature type="transmembrane region" description="Helical" evidence="1">
    <location>
        <begin position="241"/>
        <end position="263"/>
    </location>
</feature>
<feature type="transmembrane region" description="Helical" evidence="1">
    <location>
        <begin position="141"/>
        <end position="159"/>
    </location>
</feature>
<keyword evidence="1" id="KW-0812">Transmembrane</keyword>
<keyword evidence="1" id="KW-0472">Membrane</keyword>
<feature type="transmembrane region" description="Helical" evidence="1">
    <location>
        <begin position="171"/>
        <end position="190"/>
    </location>
</feature>
<gene>
    <name evidence="2" type="ORF">Pla8534_10360</name>
</gene>
<accession>A0A518DN38</accession>